<keyword evidence="2 7" id="KW-0328">Glycosyltransferase</keyword>
<dbReference type="InterPro" id="IPR002213">
    <property type="entry name" value="UDP_glucos_trans"/>
</dbReference>
<dbReference type="Pfam" id="PF06722">
    <property type="entry name" value="EryCIII-like_C"/>
    <property type="match status" value="1"/>
</dbReference>
<evidence type="ECO:0000259" key="6">
    <source>
        <dbReference type="Pfam" id="PF21036"/>
    </source>
</evidence>
<dbReference type="SUPFAM" id="SSF53756">
    <property type="entry name" value="UDP-Glycosyltransferase/glycogen phosphorylase"/>
    <property type="match status" value="1"/>
</dbReference>
<dbReference type="FunFam" id="3.40.50.2000:FF:000072">
    <property type="entry name" value="Glycosyl transferase"/>
    <property type="match status" value="1"/>
</dbReference>
<keyword evidence="8" id="KW-1185">Reference proteome</keyword>
<organism evidence="7 8">
    <name type="scientific">Rhodococcus gordoniae</name>
    <dbReference type="NCBI Taxonomy" id="223392"/>
    <lineage>
        <taxon>Bacteria</taxon>
        <taxon>Bacillati</taxon>
        <taxon>Actinomycetota</taxon>
        <taxon>Actinomycetes</taxon>
        <taxon>Mycobacteriales</taxon>
        <taxon>Nocardiaceae</taxon>
        <taxon>Rhodococcus</taxon>
    </lineage>
</organism>
<dbReference type="PANTHER" id="PTHR48050">
    <property type="entry name" value="STEROL 3-BETA-GLUCOSYLTRANSFERASE"/>
    <property type="match status" value="1"/>
</dbReference>
<dbReference type="GO" id="GO:0016020">
    <property type="term" value="C:membrane"/>
    <property type="evidence" value="ECO:0007669"/>
    <property type="project" value="GOC"/>
</dbReference>
<dbReference type="EMBL" id="UGVI01000001">
    <property type="protein sequence ID" value="SUE14858.1"/>
    <property type="molecule type" value="Genomic_DNA"/>
</dbReference>
<dbReference type="InterPro" id="IPR010610">
    <property type="entry name" value="EryCIII-like_C"/>
</dbReference>
<reference evidence="7 8" key="1">
    <citation type="submission" date="2018-06" db="EMBL/GenBank/DDBJ databases">
        <authorList>
            <consortium name="Pathogen Informatics"/>
            <person name="Doyle S."/>
        </authorList>
    </citation>
    <scope>NUCLEOTIDE SEQUENCE [LARGE SCALE GENOMIC DNA]</scope>
    <source>
        <strain evidence="7 8">NCTC13296</strain>
    </source>
</reference>
<evidence type="ECO:0000313" key="7">
    <source>
        <dbReference type="EMBL" id="SUE14858.1"/>
    </source>
</evidence>
<dbReference type="Pfam" id="PF21036">
    <property type="entry name" value="EryCIII-like_N"/>
    <property type="match status" value="1"/>
</dbReference>
<dbReference type="GO" id="GO:0016758">
    <property type="term" value="F:hexosyltransferase activity"/>
    <property type="evidence" value="ECO:0007669"/>
    <property type="project" value="UniProtKB-ARBA"/>
</dbReference>
<dbReference type="InterPro" id="IPR048284">
    <property type="entry name" value="EryCIII-like_N"/>
</dbReference>
<evidence type="ECO:0000313" key="8">
    <source>
        <dbReference type="Proteomes" id="UP000254569"/>
    </source>
</evidence>
<dbReference type="EC" id="2.4.1.-" evidence="7"/>
<dbReference type="OrthoDB" id="6620093at2"/>
<keyword evidence="3 7" id="KW-0808">Transferase</keyword>
<dbReference type="PANTHER" id="PTHR48050:SF13">
    <property type="entry name" value="STEROL 3-BETA-GLUCOSYLTRANSFERASE UGT80A2"/>
    <property type="match status" value="1"/>
</dbReference>
<dbReference type="GO" id="GO:0009247">
    <property type="term" value="P:glycolipid biosynthetic process"/>
    <property type="evidence" value="ECO:0007669"/>
    <property type="project" value="UniProtKB-ARBA"/>
</dbReference>
<feature type="domain" description="Erythromycin biosynthesis protein CIII-like C-terminal" evidence="5">
    <location>
        <begin position="254"/>
        <end position="394"/>
    </location>
</feature>
<evidence type="ECO:0000256" key="3">
    <source>
        <dbReference type="ARBA" id="ARBA00022679"/>
    </source>
</evidence>
<gene>
    <name evidence="7" type="primary">oleD</name>
    <name evidence="7" type="ORF">NCTC13296_01711</name>
</gene>
<dbReference type="GO" id="GO:0017000">
    <property type="term" value="P:antibiotic biosynthetic process"/>
    <property type="evidence" value="ECO:0007669"/>
    <property type="project" value="UniProtKB-ARBA"/>
</dbReference>
<proteinExistence type="inferred from homology"/>
<sequence length="404" mass="42968">MAHRVGSTTGSTRGRAARRVLFAFAGGLGHLAPMLPIADVLRGAGHRIGVCGDADVLAGTRGFDAYFPEGDTTSASGRSIGTLAPPDLDHEYSVIGTHFADVLASRRFDLVREVVDRWHPDLLICDEMDFGAMTAAEHAAVPRVVVDVIASGALVRIDRIREPLRRLRAAHDLPSDHECSFLTQNLVISPFPPSFRDPDVPLPATAVSTGPGPSPASHGHLAVDWLRGGKEPHRVYVTLGTVFNTESGDLFVRLLRGLHRLPARVLVTVGRDVDPATLPSPGGNVRIERFVPQSAVLPHVDVVVNHGGSGSVVGALAHGVPVVALPMGADQELNARRLVALGAGTTVDPVTVTSAELGRITLDALSSGSLRRGAERLRDEIARLPPPASVLALLEDRMFRSRLR</sequence>
<evidence type="ECO:0000256" key="1">
    <source>
        <dbReference type="ARBA" id="ARBA00006962"/>
    </source>
</evidence>
<dbReference type="Proteomes" id="UP000254569">
    <property type="component" value="Unassembled WGS sequence"/>
</dbReference>
<comment type="similarity">
    <text evidence="1">Belongs to the glycosyltransferase 28 family.</text>
</comment>
<protein>
    <submittedName>
        <fullName evidence="7">Probable macrolide glycosyltransferase</fullName>
        <ecNumber evidence="7">2.4.-.-</ecNumber>
        <ecNumber evidence="7">2.4.1.-</ecNumber>
    </submittedName>
</protein>
<evidence type="ECO:0000256" key="4">
    <source>
        <dbReference type="SAM" id="MobiDB-lite"/>
    </source>
</evidence>
<evidence type="ECO:0000259" key="5">
    <source>
        <dbReference type="Pfam" id="PF06722"/>
    </source>
</evidence>
<accession>A0A379LZX1</accession>
<dbReference type="RefSeq" id="WP_064063853.1">
    <property type="nucleotide sequence ID" value="NZ_LPZN01000018.1"/>
</dbReference>
<dbReference type="Gene3D" id="3.40.50.2000">
    <property type="entry name" value="Glycogen Phosphorylase B"/>
    <property type="match status" value="2"/>
</dbReference>
<dbReference type="InterPro" id="IPR050426">
    <property type="entry name" value="Glycosyltransferase_28"/>
</dbReference>
<dbReference type="CDD" id="cd03784">
    <property type="entry name" value="GT1_Gtf-like"/>
    <property type="match status" value="1"/>
</dbReference>
<dbReference type="AlphaFoldDB" id="A0A379LZX1"/>
<feature type="region of interest" description="Disordered" evidence="4">
    <location>
        <begin position="202"/>
        <end position="221"/>
    </location>
</feature>
<feature type="domain" description="Erythromycin biosynthesis protein CIII-like N-terminal" evidence="6">
    <location>
        <begin position="106"/>
        <end position="240"/>
    </location>
</feature>
<evidence type="ECO:0000256" key="2">
    <source>
        <dbReference type="ARBA" id="ARBA00022676"/>
    </source>
</evidence>
<dbReference type="EC" id="2.4.-.-" evidence="7"/>
<name>A0A379LZX1_9NOCA</name>
<dbReference type="GO" id="GO:0008194">
    <property type="term" value="F:UDP-glycosyltransferase activity"/>
    <property type="evidence" value="ECO:0007669"/>
    <property type="project" value="InterPro"/>
</dbReference>